<keyword evidence="9" id="KW-1185">Reference proteome</keyword>
<dbReference type="InterPro" id="IPR004813">
    <property type="entry name" value="OPT"/>
</dbReference>
<keyword evidence="3" id="KW-0813">Transport</keyword>
<dbReference type="Pfam" id="PF03169">
    <property type="entry name" value="OPT"/>
    <property type="match status" value="1"/>
</dbReference>
<feature type="transmembrane region" description="Helical" evidence="7">
    <location>
        <begin position="311"/>
        <end position="328"/>
    </location>
</feature>
<evidence type="ECO:0000256" key="7">
    <source>
        <dbReference type="SAM" id="Phobius"/>
    </source>
</evidence>
<feature type="transmembrane region" description="Helical" evidence="7">
    <location>
        <begin position="32"/>
        <end position="54"/>
    </location>
</feature>
<protein>
    <recommendedName>
        <fullName evidence="10">Oligopeptide transporter</fullName>
    </recommendedName>
</protein>
<evidence type="ECO:0000256" key="3">
    <source>
        <dbReference type="ARBA" id="ARBA00022448"/>
    </source>
</evidence>
<dbReference type="EMBL" id="KE721319">
    <property type="protein sequence ID" value="ERF70401.1"/>
    <property type="molecule type" value="Genomic_DNA"/>
</dbReference>
<keyword evidence="6 7" id="KW-0472">Membrane</keyword>
<feature type="transmembrane region" description="Helical" evidence="7">
    <location>
        <begin position="92"/>
        <end position="117"/>
    </location>
</feature>
<evidence type="ECO:0000256" key="6">
    <source>
        <dbReference type="ARBA" id="ARBA00023136"/>
    </source>
</evidence>
<dbReference type="GeneID" id="19240173"/>
<dbReference type="GO" id="GO:0035673">
    <property type="term" value="F:oligopeptide transmembrane transporter activity"/>
    <property type="evidence" value="ECO:0007669"/>
    <property type="project" value="InterPro"/>
</dbReference>
<evidence type="ECO:0008006" key="10">
    <source>
        <dbReference type="Google" id="ProtNLM"/>
    </source>
</evidence>
<feature type="transmembrane region" description="Helical" evidence="7">
    <location>
        <begin position="60"/>
        <end position="80"/>
    </location>
</feature>
<dbReference type="NCBIfam" id="TIGR00728">
    <property type="entry name" value="OPT_sfam"/>
    <property type="match status" value="1"/>
</dbReference>
<feature type="transmembrane region" description="Helical" evidence="7">
    <location>
        <begin position="137"/>
        <end position="155"/>
    </location>
</feature>
<keyword evidence="4 7" id="KW-0812">Transmembrane</keyword>
<dbReference type="PANTHER" id="PTHR31645:SF0">
    <property type="entry name" value="OLIGOPEPTIDE TRANSPORTER YGL114W-RELATED"/>
    <property type="match status" value="1"/>
</dbReference>
<comment type="similarity">
    <text evidence="2">Belongs to the oligopeptide OPT transporter family.</text>
</comment>
<comment type="subcellular location">
    <subcellularLocation>
        <location evidence="1">Membrane</location>
        <topology evidence="1">Multi-pass membrane protein</topology>
    </subcellularLocation>
</comment>
<keyword evidence="5 7" id="KW-1133">Transmembrane helix</keyword>
<proteinExistence type="inferred from homology"/>
<dbReference type="PANTHER" id="PTHR31645">
    <property type="entry name" value="OLIGOPEPTIDE TRANSPORTER YGL114W-RELATED"/>
    <property type="match status" value="1"/>
</dbReference>
<dbReference type="OrthoDB" id="627262at2759"/>
<evidence type="ECO:0000256" key="1">
    <source>
        <dbReference type="ARBA" id="ARBA00004141"/>
    </source>
</evidence>
<evidence type="ECO:0000256" key="4">
    <source>
        <dbReference type="ARBA" id="ARBA00022692"/>
    </source>
</evidence>
<feature type="transmembrane region" description="Helical" evidence="7">
    <location>
        <begin position="683"/>
        <end position="706"/>
    </location>
</feature>
<reference evidence="9" key="1">
    <citation type="journal article" date="2014" name="BMC Genomics">
        <title>Genome characteristics reveal the impact of lichenization on lichen-forming fungus Endocarpon pusillum Hedwig (Verrucariales, Ascomycota).</title>
        <authorList>
            <person name="Wang Y.-Y."/>
            <person name="Liu B."/>
            <person name="Zhang X.-Y."/>
            <person name="Zhou Q.-M."/>
            <person name="Zhang T."/>
            <person name="Li H."/>
            <person name="Yu Y.-F."/>
            <person name="Zhang X.-L."/>
            <person name="Hao X.-Y."/>
            <person name="Wang M."/>
            <person name="Wang L."/>
            <person name="Wei J.-C."/>
        </authorList>
    </citation>
    <scope>NUCLEOTIDE SEQUENCE [LARGE SCALE GENOMIC DNA]</scope>
    <source>
        <strain evidence="9">Z07020 / HMAS-L-300199</strain>
    </source>
</reference>
<feature type="transmembrane region" description="Helical" evidence="7">
    <location>
        <begin position="611"/>
        <end position="631"/>
    </location>
</feature>
<sequence>MAILAINGTGASTNILPESPQRRAQRKDRNDFTFRGLLAGLLIGVLICFCNTYFGLQTGWGSGMSMPSSLIGFALFKSISKYLKAPFQPVENVLVQTVAGAVGTMSLGCGFVGFIPAMEFLLKPAEGAPIGLGVGRLIVWSLGICFFGSVFTVILRKQVIIREKLRFPSGTATALLIKVLHGKVNEPKRHEHSMVPDEDETHGLLRNDELGRRDFTTHELSGAHEIADYSMVQEPAAPPNDLNDHLRDRYVQLLIQAFNLSAVSTLFSYFVPQIRDIPIFGTSLAKDWLWALNPSPAYLGQGAIMGLETSFHLLLGAIFGWGVLSPLARNKGWAPGSIDDWETGSKGWIMWISLAVMLGDSLTNLGWLVLRPLVRHGPEWLRSYKTHLRQGGSWHDLILPRKMYHRYTSLAQLESNSPTSDLDTDALPQDLVSNTTISILLPSSLAFCVLCTQLSFGSYISPALSTLATLLSLMATLMGVRALGETDLNPASGIAKLVQLAFALVTRKDDANAVIINSIAGTIAESGAGQGGDMMQDLKTGHLLSASPKAQFYGQVIGSIFGVVISSIVYRLYVAVYELPSQLFQMPSAYLWIFTARLVTGKGLPPMVWQFGLWTGLISIITTILRIYLGSHSSAKVRKLQPFVPGGIAVAVGMYTTPSFSISRAIGGFLSRWYMRRFKTGETTVIVVSSGLILGEGIVSMVNLGLASARVPHL</sequence>
<feature type="transmembrane region" description="Helical" evidence="7">
    <location>
        <begin position="348"/>
        <end position="370"/>
    </location>
</feature>
<name>U1GF83_ENDPU</name>
<evidence type="ECO:0000256" key="5">
    <source>
        <dbReference type="ARBA" id="ARBA00022989"/>
    </source>
</evidence>
<dbReference type="HOGENOM" id="CLU_010539_2_0_1"/>
<accession>U1GF83</accession>
<dbReference type="eggNOG" id="ENOG502QQ2H">
    <property type="taxonomic scope" value="Eukaryota"/>
</dbReference>
<dbReference type="RefSeq" id="XP_007803968.1">
    <property type="nucleotide sequence ID" value="XM_007805777.1"/>
</dbReference>
<dbReference type="GO" id="GO:0000329">
    <property type="term" value="C:fungal-type vacuole membrane"/>
    <property type="evidence" value="ECO:0007669"/>
    <property type="project" value="TreeGrafter"/>
</dbReference>
<evidence type="ECO:0000313" key="9">
    <source>
        <dbReference type="Proteomes" id="UP000019373"/>
    </source>
</evidence>
<evidence type="ECO:0000256" key="2">
    <source>
        <dbReference type="ARBA" id="ARBA00008807"/>
    </source>
</evidence>
<gene>
    <name evidence="8" type="ORF">EPUS_05220</name>
</gene>
<evidence type="ECO:0000313" key="8">
    <source>
        <dbReference type="EMBL" id="ERF70401.1"/>
    </source>
</evidence>
<feature type="transmembrane region" description="Helical" evidence="7">
    <location>
        <begin position="643"/>
        <end position="662"/>
    </location>
</feature>
<dbReference type="AlphaFoldDB" id="U1GF83"/>
<feature type="transmembrane region" description="Helical" evidence="7">
    <location>
        <begin position="552"/>
        <end position="573"/>
    </location>
</feature>
<dbReference type="InterPro" id="IPR045035">
    <property type="entry name" value="YSL-like"/>
</dbReference>
<dbReference type="OMA" id="EDRKGHW"/>
<dbReference type="Proteomes" id="UP000019373">
    <property type="component" value="Unassembled WGS sequence"/>
</dbReference>
<organism evidence="8 9">
    <name type="scientific">Endocarpon pusillum (strain Z07020 / HMAS-L-300199)</name>
    <name type="common">Lichen-forming fungus</name>
    <dbReference type="NCBI Taxonomy" id="1263415"/>
    <lineage>
        <taxon>Eukaryota</taxon>
        <taxon>Fungi</taxon>
        <taxon>Dikarya</taxon>
        <taxon>Ascomycota</taxon>
        <taxon>Pezizomycotina</taxon>
        <taxon>Eurotiomycetes</taxon>
        <taxon>Chaetothyriomycetidae</taxon>
        <taxon>Verrucariales</taxon>
        <taxon>Verrucariaceae</taxon>
        <taxon>Endocarpon</taxon>
    </lineage>
</organism>